<keyword evidence="1" id="KW-0472">Membrane</keyword>
<evidence type="ECO:0000256" key="1">
    <source>
        <dbReference type="SAM" id="Phobius"/>
    </source>
</evidence>
<organism evidence="2">
    <name type="scientific">Siphoviridae sp. ctJhT5</name>
    <dbReference type="NCBI Taxonomy" id="2826242"/>
    <lineage>
        <taxon>Viruses</taxon>
        <taxon>Duplodnaviria</taxon>
        <taxon>Heunggongvirae</taxon>
        <taxon>Uroviricota</taxon>
        <taxon>Caudoviricetes</taxon>
    </lineage>
</organism>
<evidence type="ECO:0000313" key="2">
    <source>
        <dbReference type="EMBL" id="DAE24266.1"/>
    </source>
</evidence>
<feature type="transmembrane region" description="Helical" evidence="1">
    <location>
        <begin position="12"/>
        <end position="33"/>
    </location>
</feature>
<name>A0A8S5QZC5_9CAUD</name>
<reference evidence="2" key="1">
    <citation type="journal article" date="2021" name="Proc. Natl. Acad. Sci. U.S.A.">
        <title>A Catalog of Tens of Thousands of Viruses from Human Metagenomes Reveals Hidden Associations with Chronic Diseases.</title>
        <authorList>
            <person name="Tisza M.J."/>
            <person name="Buck C.B."/>
        </authorList>
    </citation>
    <scope>NUCLEOTIDE SEQUENCE</scope>
    <source>
        <strain evidence="2">CtJhT5</strain>
    </source>
</reference>
<keyword evidence="1" id="KW-1133">Transmembrane helix</keyword>
<protein>
    <submittedName>
        <fullName evidence="2">Uncharacterized protein</fullName>
    </submittedName>
</protein>
<proteinExistence type="predicted"/>
<dbReference type="EMBL" id="BK015771">
    <property type="protein sequence ID" value="DAE24266.1"/>
    <property type="molecule type" value="Genomic_DNA"/>
</dbReference>
<keyword evidence="1" id="KW-0812">Transmembrane</keyword>
<accession>A0A8S5QZC5</accession>
<sequence length="38" mass="4674">MNNYFGGFLRDIWRVNHVFLLYTIIIKLVYLQLVRRTS</sequence>